<name>A0A918G2M7_9ACTN</name>
<keyword evidence="3" id="KW-1185">Reference proteome</keyword>
<evidence type="ECO:0000313" key="3">
    <source>
        <dbReference type="Proteomes" id="UP000606194"/>
    </source>
</evidence>
<feature type="region of interest" description="Disordered" evidence="1">
    <location>
        <begin position="1"/>
        <end position="24"/>
    </location>
</feature>
<reference evidence="2" key="2">
    <citation type="submission" date="2020-09" db="EMBL/GenBank/DDBJ databases">
        <authorList>
            <person name="Sun Q."/>
            <person name="Ohkuma M."/>
        </authorList>
    </citation>
    <scope>NUCLEOTIDE SEQUENCE</scope>
    <source>
        <strain evidence="2">JCM 4386</strain>
    </source>
</reference>
<accession>A0A918G2M7</accession>
<evidence type="ECO:0000313" key="2">
    <source>
        <dbReference type="EMBL" id="GGS16511.1"/>
    </source>
</evidence>
<evidence type="ECO:0000256" key="1">
    <source>
        <dbReference type="SAM" id="MobiDB-lite"/>
    </source>
</evidence>
<protein>
    <submittedName>
        <fullName evidence="2">Uncharacterized protein</fullName>
    </submittedName>
</protein>
<proteinExistence type="predicted"/>
<dbReference type="AlphaFoldDB" id="A0A918G2M7"/>
<organism evidence="2 3">
    <name type="scientific">Streptomyces humidus</name>
    <dbReference type="NCBI Taxonomy" id="52259"/>
    <lineage>
        <taxon>Bacteria</taxon>
        <taxon>Bacillati</taxon>
        <taxon>Actinomycetota</taxon>
        <taxon>Actinomycetes</taxon>
        <taxon>Kitasatosporales</taxon>
        <taxon>Streptomycetaceae</taxon>
        <taxon>Streptomyces</taxon>
    </lineage>
</organism>
<dbReference type="Proteomes" id="UP000606194">
    <property type="component" value="Unassembled WGS sequence"/>
</dbReference>
<feature type="compositionally biased region" description="Pro residues" evidence="1">
    <location>
        <begin position="84"/>
        <end position="93"/>
    </location>
</feature>
<gene>
    <name evidence="2" type="ORF">GCM10010269_64530</name>
</gene>
<comment type="caution">
    <text evidence="2">The sequence shown here is derived from an EMBL/GenBank/DDBJ whole genome shotgun (WGS) entry which is preliminary data.</text>
</comment>
<dbReference type="EMBL" id="BMTL01000033">
    <property type="protein sequence ID" value="GGS16511.1"/>
    <property type="molecule type" value="Genomic_DNA"/>
</dbReference>
<feature type="region of interest" description="Disordered" evidence="1">
    <location>
        <begin position="51"/>
        <end position="102"/>
    </location>
</feature>
<reference evidence="2" key="1">
    <citation type="journal article" date="2014" name="Int. J. Syst. Evol. Microbiol.">
        <title>Complete genome sequence of Corynebacterium casei LMG S-19264T (=DSM 44701T), isolated from a smear-ripened cheese.</title>
        <authorList>
            <consortium name="US DOE Joint Genome Institute (JGI-PGF)"/>
            <person name="Walter F."/>
            <person name="Albersmeier A."/>
            <person name="Kalinowski J."/>
            <person name="Ruckert C."/>
        </authorList>
    </citation>
    <scope>NUCLEOTIDE SEQUENCE</scope>
    <source>
        <strain evidence="2">JCM 4386</strain>
    </source>
</reference>
<sequence>MPGALAAGRWARKPEPQACGSSATACTRDSACGFVRGSLAGATVKGVGCAVPPPDAAADGAAEGEPDADAVAARPDAEGLGPASSPPPAPQPPTSSAAPAADAAALTGQVVLRLRVLPTLPTMPAPSASAPPLRVR</sequence>